<protein>
    <submittedName>
        <fullName evidence="2">DUF4189 domain-containing protein</fullName>
    </submittedName>
</protein>
<dbReference type="RefSeq" id="WP_386743048.1">
    <property type="nucleotide sequence ID" value="NZ_JBHRYA010000003.1"/>
</dbReference>
<gene>
    <name evidence="2" type="ORF">ACFONC_03525</name>
</gene>
<keyword evidence="3" id="KW-1185">Reference proteome</keyword>
<feature type="domain" description="DUF4189" evidence="1">
    <location>
        <begin position="25"/>
        <end position="118"/>
    </location>
</feature>
<name>A0ABV7XIB0_9GAMM</name>
<dbReference type="EMBL" id="JBHRYA010000003">
    <property type="protein sequence ID" value="MFC3715220.1"/>
    <property type="molecule type" value="Genomic_DNA"/>
</dbReference>
<comment type="caution">
    <text evidence="2">The sequence shown here is derived from an EMBL/GenBank/DDBJ whole genome shotgun (WGS) entry which is preliminary data.</text>
</comment>
<evidence type="ECO:0000313" key="3">
    <source>
        <dbReference type="Proteomes" id="UP001595705"/>
    </source>
</evidence>
<reference evidence="3" key="1">
    <citation type="journal article" date="2019" name="Int. J. Syst. Evol. Microbiol.">
        <title>The Global Catalogue of Microorganisms (GCM) 10K type strain sequencing project: providing services to taxonomists for standard genome sequencing and annotation.</title>
        <authorList>
            <consortium name="The Broad Institute Genomics Platform"/>
            <consortium name="The Broad Institute Genome Sequencing Center for Infectious Disease"/>
            <person name="Wu L."/>
            <person name="Ma J."/>
        </authorList>
    </citation>
    <scope>NUCLEOTIDE SEQUENCE [LARGE SCALE GENOMIC DNA]</scope>
    <source>
        <strain evidence="3">KCTC 42441</strain>
    </source>
</reference>
<dbReference type="Pfam" id="PF13827">
    <property type="entry name" value="DUF4189"/>
    <property type="match status" value="1"/>
</dbReference>
<evidence type="ECO:0000313" key="2">
    <source>
        <dbReference type="EMBL" id="MFC3715220.1"/>
    </source>
</evidence>
<accession>A0ABV7XIB0</accession>
<dbReference type="InterPro" id="IPR025240">
    <property type="entry name" value="DUF4189"/>
</dbReference>
<sequence>MVNPSVEDHRSHVRPIPEVRWEDSWGAIASDGAGNFGIVTDFSSKRKAKNAAIAECRKRGGGMCVVRLEFLNQCAAVVVSTQWAESANGPTVEEAVQAGTQGCGNSDTGKCWVYWTGCSMAKRVW</sequence>
<organism evidence="2 3">
    <name type="scientific">Luteimonas soli</name>
    <dbReference type="NCBI Taxonomy" id="1648966"/>
    <lineage>
        <taxon>Bacteria</taxon>
        <taxon>Pseudomonadati</taxon>
        <taxon>Pseudomonadota</taxon>
        <taxon>Gammaproteobacteria</taxon>
        <taxon>Lysobacterales</taxon>
        <taxon>Lysobacteraceae</taxon>
        <taxon>Luteimonas</taxon>
    </lineage>
</organism>
<proteinExistence type="predicted"/>
<dbReference type="Proteomes" id="UP001595705">
    <property type="component" value="Unassembled WGS sequence"/>
</dbReference>
<evidence type="ECO:0000259" key="1">
    <source>
        <dbReference type="Pfam" id="PF13827"/>
    </source>
</evidence>